<evidence type="ECO:0000313" key="1">
    <source>
        <dbReference type="EMBL" id="TYT73487.1"/>
    </source>
</evidence>
<dbReference type="EMBL" id="VDMB01000028">
    <property type="protein sequence ID" value="TYT73487.1"/>
    <property type="molecule type" value="Genomic_DNA"/>
</dbReference>
<gene>
    <name evidence="1" type="ORF">FIM25_14870</name>
</gene>
<reference evidence="1 2" key="1">
    <citation type="submission" date="2019-06" db="EMBL/GenBank/DDBJ databases">
        <title>Desulfobotulus mexicanus sp. nov., a novel sulfate-reducing bacterium isolated from the sediment of an alkaline crater lake in Mexico.</title>
        <authorList>
            <person name="Hirschler-Rea A."/>
        </authorList>
    </citation>
    <scope>NUCLEOTIDE SEQUENCE [LARGE SCALE GENOMIC DNA]</scope>
    <source>
        <strain evidence="1 2">PAR22N</strain>
    </source>
</reference>
<protein>
    <submittedName>
        <fullName evidence="1">SapC family protein</fullName>
    </submittedName>
</protein>
<organism evidence="1 2">
    <name type="scientific">Desulfobotulus mexicanus</name>
    <dbReference type="NCBI Taxonomy" id="2586642"/>
    <lineage>
        <taxon>Bacteria</taxon>
        <taxon>Pseudomonadati</taxon>
        <taxon>Thermodesulfobacteriota</taxon>
        <taxon>Desulfobacteria</taxon>
        <taxon>Desulfobacterales</taxon>
        <taxon>Desulfobacteraceae</taxon>
        <taxon>Desulfobotulus</taxon>
    </lineage>
</organism>
<sequence>MSKYQPVTKTDFVSLRWKRFDSYHFAGSDLVAPLVVQELPRAAMSLPIGFIRQNNQFITTALLGLQQGQNLCVSPEGHWIAPYIPAAYRSYPFALAEAENNQLVLCVDRESGLVAEYFDQAFFDGEGEPSQSVKDILDFLQQVRSNRELTLRMCAALDAEGLIQPWPVKVRGKHEEVQTLDGLFRIDEEKFTALSDEAICRVHQSGALAVVYCQLLSMQHIHALGKLAEKRIEWKPEEVDMESLFGDQGDILKFN</sequence>
<dbReference type="RefSeq" id="WP_139450650.1">
    <property type="nucleotide sequence ID" value="NZ_VDMB01000028.1"/>
</dbReference>
<dbReference type="OrthoDB" id="9806524at2"/>
<dbReference type="InterPro" id="IPR010836">
    <property type="entry name" value="SapC"/>
</dbReference>
<dbReference type="Proteomes" id="UP000321899">
    <property type="component" value="Unassembled WGS sequence"/>
</dbReference>
<dbReference type="AlphaFoldDB" id="A0A5S5MCM9"/>
<proteinExistence type="predicted"/>
<name>A0A5S5MCM9_9BACT</name>
<accession>A0A5S5MCM9</accession>
<comment type="caution">
    <text evidence="1">The sequence shown here is derived from an EMBL/GenBank/DDBJ whole genome shotgun (WGS) entry which is preliminary data.</text>
</comment>
<keyword evidence="2" id="KW-1185">Reference proteome</keyword>
<evidence type="ECO:0000313" key="2">
    <source>
        <dbReference type="Proteomes" id="UP000321899"/>
    </source>
</evidence>
<dbReference type="Pfam" id="PF07277">
    <property type="entry name" value="SapC"/>
    <property type="match status" value="1"/>
</dbReference>